<dbReference type="EMBL" id="JASAOK010000046">
    <property type="protein sequence ID" value="KAK6211634.1"/>
    <property type="molecule type" value="Genomic_DNA"/>
</dbReference>
<dbReference type="Proteomes" id="UP001327957">
    <property type="component" value="Unassembled WGS sequence"/>
</dbReference>
<gene>
    <name evidence="1" type="ORF">QIS74_10898</name>
</gene>
<accession>A0AAV9T1Y2</accession>
<protein>
    <submittedName>
        <fullName evidence="1">O-methyltransferase</fullName>
    </submittedName>
</protein>
<dbReference type="Gene3D" id="3.40.50.150">
    <property type="entry name" value="Vaccinia Virus protein VP39"/>
    <property type="match status" value="1"/>
</dbReference>
<sequence>MGSVPERTPIDVSVAVQANDAKGVAELSDAVGSLGRIFSPENEEGSLQLLKQTSGYSCIVGGCWPTFRNFPSYLKKHNWSIPADQTEGPLQDVVGKNSNFFKHMMTNYPGGEFQSHMAGLIRGADGSADAAFLVDIGGSIGHDLDEFCRKHPGAPGRHIL</sequence>
<dbReference type="InterPro" id="IPR029063">
    <property type="entry name" value="SAM-dependent_MTases_sf"/>
</dbReference>
<evidence type="ECO:0000313" key="1">
    <source>
        <dbReference type="EMBL" id="KAK6211634.1"/>
    </source>
</evidence>
<dbReference type="AlphaFoldDB" id="A0AAV9T1Y2"/>
<reference evidence="1 2" key="1">
    <citation type="submission" date="2023-04" db="EMBL/GenBank/DDBJ databases">
        <title>Colletotrichum tabacum stain YC1 causing leaf anthracnose on Nicotiana tabacum(L.) cv.</title>
        <authorList>
            <person name="Ji Z."/>
            <person name="Wang M."/>
            <person name="Zhang J."/>
            <person name="Wang N."/>
            <person name="Zhou Z."/>
        </authorList>
    </citation>
    <scope>NUCLEOTIDE SEQUENCE [LARGE SCALE GENOMIC DNA]</scope>
    <source>
        <strain evidence="1 2">YC1</strain>
    </source>
</reference>
<name>A0AAV9T1Y2_9PEZI</name>
<proteinExistence type="predicted"/>
<evidence type="ECO:0000313" key="2">
    <source>
        <dbReference type="Proteomes" id="UP001327957"/>
    </source>
</evidence>
<keyword evidence="2" id="KW-1185">Reference proteome</keyword>
<organism evidence="1 2">
    <name type="scientific">Colletotrichum tabaci</name>
    <dbReference type="NCBI Taxonomy" id="1209068"/>
    <lineage>
        <taxon>Eukaryota</taxon>
        <taxon>Fungi</taxon>
        <taxon>Dikarya</taxon>
        <taxon>Ascomycota</taxon>
        <taxon>Pezizomycotina</taxon>
        <taxon>Sordariomycetes</taxon>
        <taxon>Hypocreomycetidae</taxon>
        <taxon>Glomerellales</taxon>
        <taxon>Glomerellaceae</taxon>
        <taxon>Colletotrichum</taxon>
        <taxon>Colletotrichum destructivum species complex</taxon>
    </lineage>
</organism>
<comment type="caution">
    <text evidence="1">The sequence shown here is derived from an EMBL/GenBank/DDBJ whole genome shotgun (WGS) entry which is preliminary data.</text>
</comment>